<dbReference type="EMBL" id="JOSZ01000040">
    <property type="protein sequence ID" value="KFM16845.1"/>
    <property type="molecule type" value="Genomic_DNA"/>
</dbReference>
<evidence type="ECO:0000313" key="1">
    <source>
        <dbReference type="EMBL" id="KFM16845.1"/>
    </source>
</evidence>
<name>A0A087RTP1_9ARCH</name>
<gene>
    <name evidence="1" type="ORF">AAA799P11_01397</name>
</gene>
<keyword evidence="2" id="KW-1185">Reference proteome</keyword>
<accession>A0A087RTP1</accession>
<sequence>MGHKQLVSIQNKEQTQSVEDYIKLLKRLFEKLEQKQNLY</sequence>
<organism evidence="1 2">
    <name type="scientific">Marine Group I thaumarchaeote SCGC AAA799-P11</name>
    <dbReference type="NCBI Taxonomy" id="1502295"/>
    <lineage>
        <taxon>Archaea</taxon>
        <taxon>Nitrososphaerota</taxon>
        <taxon>Marine Group I</taxon>
    </lineage>
</organism>
<reference evidence="1 2" key="1">
    <citation type="submission" date="2014-06" db="EMBL/GenBank/DDBJ databases">
        <authorList>
            <person name="Ngugi D.K."/>
            <person name="Blom J."/>
            <person name="Alam I."/>
            <person name="Rashid M."/>
            <person name="Baalawi W."/>
            <person name="Zhang G."/>
            <person name="Hikmawan T."/>
            <person name="Guan Y."/>
            <person name="Antunes A."/>
            <person name="Siam R."/>
            <person name="El-Dorry H."/>
            <person name="Bajic V."/>
            <person name="Stingl U."/>
        </authorList>
    </citation>
    <scope>NUCLEOTIDE SEQUENCE [LARGE SCALE GENOMIC DNA]</scope>
    <source>
        <strain evidence="1">SCGC AAA799-P11</strain>
    </source>
</reference>
<comment type="caution">
    <text evidence="1">The sequence shown here is derived from an EMBL/GenBank/DDBJ whole genome shotgun (WGS) entry which is preliminary data.</text>
</comment>
<protein>
    <submittedName>
        <fullName evidence="1">Uncharacterized protein</fullName>
    </submittedName>
</protein>
<dbReference type="AlphaFoldDB" id="A0A087RTP1"/>
<proteinExistence type="predicted"/>
<evidence type="ECO:0000313" key="2">
    <source>
        <dbReference type="Proteomes" id="UP000029387"/>
    </source>
</evidence>
<dbReference type="Proteomes" id="UP000029387">
    <property type="component" value="Unassembled WGS sequence"/>
</dbReference>